<dbReference type="EMBL" id="AWSO01000786">
    <property type="protein sequence ID" value="ESK87412.1"/>
    <property type="molecule type" value="Genomic_DNA"/>
</dbReference>
<protein>
    <submittedName>
        <fullName evidence="1">Uncharacterized protein</fullName>
    </submittedName>
</protein>
<comment type="caution">
    <text evidence="1">The sequence shown here is derived from an EMBL/GenBank/DDBJ whole genome shotgun (WGS) entry which is preliminary data.</text>
</comment>
<dbReference type="KEGG" id="mrr:Moror_11682"/>
<dbReference type="Proteomes" id="UP000017559">
    <property type="component" value="Unassembled WGS sequence"/>
</dbReference>
<evidence type="ECO:0000313" key="1">
    <source>
        <dbReference type="EMBL" id="ESK87412.1"/>
    </source>
</evidence>
<evidence type="ECO:0000313" key="2">
    <source>
        <dbReference type="Proteomes" id="UP000017559"/>
    </source>
</evidence>
<reference evidence="1 2" key="1">
    <citation type="journal article" date="2014" name="BMC Genomics">
        <title>Genome and secretome analysis of the hemibiotrophic fungal pathogen, Moniliophthora roreri, which causes frosty pod rot disease of cacao: mechanisms of the biotrophic and necrotrophic phases.</title>
        <authorList>
            <person name="Meinhardt L.W."/>
            <person name="Costa G.G.L."/>
            <person name="Thomazella D.P.T."/>
            <person name="Teixeira P.J.P.L."/>
            <person name="Carazzolle M.F."/>
            <person name="Schuster S.C."/>
            <person name="Carlson J.E."/>
            <person name="Guiltinan M.J."/>
            <person name="Mieczkowski P."/>
            <person name="Farmer A."/>
            <person name="Ramaraj T."/>
            <person name="Crozier J."/>
            <person name="Davis R.E."/>
            <person name="Shao J."/>
            <person name="Melnick R.L."/>
            <person name="Pereira G.A.G."/>
            <person name="Bailey B.A."/>
        </authorList>
    </citation>
    <scope>NUCLEOTIDE SEQUENCE [LARGE SCALE GENOMIC DNA]</scope>
    <source>
        <strain evidence="1 2">MCA 2997</strain>
    </source>
</reference>
<dbReference type="HOGENOM" id="CLU_3019932_0_0_1"/>
<proteinExistence type="predicted"/>
<gene>
    <name evidence="1" type="ORF">Moror_11682</name>
</gene>
<dbReference type="AlphaFoldDB" id="V2X0R5"/>
<name>V2X0R5_MONRO</name>
<feature type="non-terminal residue" evidence="1">
    <location>
        <position position="1"/>
    </location>
</feature>
<sequence length="56" mass="6447">PKLLGVGTCKVIGDQHEQPKRLWIGNKEGWAREKKIKDLFQSKDFSRKAVRSVLEP</sequence>
<accession>V2X0R5</accession>
<keyword evidence="2" id="KW-1185">Reference proteome</keyword>
<organism evidence="1 2">
    <name type="scientific">Moniliophthora roreri (strain MCA 2997)</name>
    <name type="common">Cocoa frosty pod rot fungus</name>
    <name type="synonym">Crinipellis roreri</name>
    <dbReference type="NCBI Taxonomy" id="1381753"/>
    <lineage>
        <taxon>Eukaryota</taxon>
        <taxon>Fungi</taxon>
        <taxon>Dikarya</taxon>
        <taxon>Basidiomycota</taxon>
        <taxon>Agaricomycotina</taxon>
        <taxon>Agaricomycetes</taxon>
        <taxon>Agaricomycetidae</taxon>
        <taxon>Agaricales</taxon>
        <taxon>Marasmiineae</taxon>
        <taxon>Marasmiaceae</taxon>
        <taxon>Moniliophthora</taxon>
    </lineage>
</organism>